<proteinExistence type="predicted"/>
<evidence type="ECO:0000256" key="1">
    <source>
        <dbReference type="SAM" id="Phobius"/>
    </source>
</evidence>
<dbReference type="AlphaFoldDB" id="B4R9Q2"/>
<organism evidence="3 4">
    <name type="scientific">Phenylobacterium zucineum (strain HLK1)</name>
    <dbReference type="NCBI Taxonomy" id="450851"/>
    <lineage>
        <taxon>Bacteria</taxon>
        <taxon>Pseudomonadati</taxon>
        <taxon>Pseudomonadota</taxon>
        <taxon>Alphaproteobacteria</taxon>
        <taxon>Caulobacterales</taxon>
        <taxon>Caulobacteraceae</taxon>
        <taxon>Phenylobacterium</taxon>
    </lineage>
</organism>
<accession>B4R9Q2</accession>
<dbReference type="InterPro" id="IPR005135">
    <property type="entry name" value="Endo/exonuclease/phosphatase"/>
</dbReference>
<keyword evidence="1" id="KW-1133">Transmembrane helix</keyword>
<name>B4R9Q2_PHEZH</name>
<dbReference type="RefSeq" id="WP_012521960.1">
    <property type="nucleotide sequence ID" value="NC_011144.1"/>
</dbReference>
<dbReference type="Gene3D" id="3.60.10.10">
    <property type="entry name" value="Endonuclease/exonuclease/phosphatase"/>
    <property type="match status" value="1"/>
</dbReference>
<dbReference type="STRING" id="450851.PHZ_c1402"/>
<keyword evidence="1" id="KW-0472">Membrane</keyword>
<evidence type="ECO:0000259" key="2">
    <source>
        <dbReference type="Pfam" id="PF03372"/>
    </source>
</evidence>
<dbReference type="EMBL" id="CP000747">
    <property type="protein sequence ID" value="ACG77816.1"/>
    <property type="molecule type" value="Genomic_DNA"/>
</dbReference>
<dbReference type="Pfam" id="PF03372">
    <property type="entry name" value="Exo_endo_phos"/>
    <property type="match status" value="1"/>
</dbReference>
<dbReference type="Proteomes" id="UP000001868">
    <property type="component" value="Chromosome"/>
</dbReference>
<gene>
    <name evidence="3" type="ordered locus">PHZ_c1402</name>
</gene>
<feature type="transmembrane region" description="Helical" evidence="1">
    <location>
        <begin position="45"/>
        <end position="63"/>
    </location>
</feature>
<dbReference type="InterPro" id="IPR036691">
    <property type="entry name" value="Endo/exonu/phosph_ase_sf"/>
</dbReference>
<dbReference type="eggNOG" id="COG3021">
    <property type="taxonomic scope" value="Bacteria"/>
</dbReference>
<dbReference type="GO" id="GO:0003824">
    <property type="term" value="F:catalytic activity"/>
    <property type="evidence" value="ECO:0007669"/>
    <property type="project" value="InterPro"/>
</dbReference>
<sequence length="324" mass="35638">MHALRVAFTVLFAPPVFLGGALCAGAAVAAHFGRVSLRWDILAHFAPLWLAGGLAALLAAFLFRGYARALILGMAGTAVLAAGALMAPEVLRDTGPKAPPDAEDQLKVVQINLWSRNGSLDDTLNWVLAQDPDVVVMEETSPPLREKVRGLAGWHVSCATCEVMILSRRPPIRSEAVRLRGPNPGPLTRAVFRDRRGRYAVIGVHYAWPTDMEDHQAQEAGLAEVIAMGPRERTIVAGDFNSAPWSFSRRRWDAEFGLIRRDRALLTWPALQYKRLRWLGWFPFLAIDHVYAGSDWATVSVERGPRLGSDHYPVVMSLAPAAPR</sequence>
<dbReference type="HOGENOM" id="CLU_052333_0_1_5"/>
<dbReference type="SUPFAM" id="SSF56219">
    <property type="entry name" value="DNase I-like"/>
    <property type="match status" value="1"/>
</dbReference>
<protein>
    <recommendedName>
        <fullName evidence="2">Endonuclease/exonuclease/phosphatase domain-containing protein</fullName>
    </recommendedName>
</protein>
<evidence type="ECO:0000313" key="4">
    <source>
        <dbReference type="Proteomes" id="UP000001868"/>
    </source>
</evidence>
<evidence type="ECO:0000313" key="3">
    <source>
        <dbReference type="EMBL" id="ACG77816.1"/>
    </source>
</evidence>
<dbReference type="OrthoDB" id="3808618at2"/>
<feature type="transmembrane region" description="Helical" evidence="1">
    <location>
        <begin position="70"/>
        <end position="87"/>
    </location>
</feature>
<keyword evidence="4" id="KW-1185">Reference proteome</keyword>
<reference evidence="3 4" key="1">
    <citation type="journal article" date="2008" name="BMC Genomics">
        <title>Complete genome of Phenylobacterium zucineum - a novel facultative intracellular bacterium isolated from human erythroleukemia cell line K562.</title>
        <authorList>
            <person name="Luo Y."/>
            <person name="Xu X."/>
            <person name="Ding Z."/>
            <person name="Liu Z."/>
            <person name="Zhang B."/>
            <person name="Yan Z."/>
            <person name="Sun J."/>
            <person name="Hu S."/>
            <person name="Hu X."/>
        </authorList>
    </citation>
    <scope>NUCLEOTIDE SEQUENCE [LARGE SCALE GENOMIC DNA]</scope>
    <source>
        <strain evidence="3 4">HLK1</strain>
    </source>
</reference>
<feature type="domain" description="Endonuclease/exonuclease/phosphatase" evidence="2">
    <location>
        <begin position="110"/>
        <end position="311"/>
    </location>
</feature>
<keyword evidence="1" id="KW-0812">Transmembrane</keyword>
<dbReference type="KEGG" id="pzu:PHZ_c1402"/>